<dbReference type="Proteomes" id="UP000008141">
    <property type="component" value="Unassembled WGS sequence"/>
</dbReference>
<dbReference type="KEGG" id="cvr:CHLNCDRAFT_58996"/>
<name>E1ZQ04_CHLVA</name>
<accession>E1ZQ04</accession>
<dbReference type="RefSeq" id="XP_005844173.1">
    <property type="nucleotide sequence ID" value="XM_005844111.1"/>
</dbReference>
<gene>
    <name evidence="2" type="ORF">CHLNCDRAFT_58996</name>
</gene>
<evidence type="ECO:0000256" key="1">
    <source>
        <dbReference type="SAM" id="MobiDB-lite"/>
    </source>
</evidence>
<reference evidence="2 3" key="1">
    <citation type="journal article" date="2010" name="Plant Cell">
        <title>The Chlorella variabilis NC64A genome reveals adaptation to photosymbiosis, coevolution with viruses, and cryptic sex.</title>
        <authorList>
            <person name="Blanc G."/>
            <person name="Duncan G."/>
            <person name="Agarkova I."/>
            <person name="Borodovsky M."/>
            <person name="Gurnon J."/>
            <person name="Kuo A."/>
            <person name="Lindquist E."/>
            <person name="Lucas S."/>
            <person name="Pangilinan J."/>
            <person name="Polle J."/>
            <person name="Salamov A."/>
            <person name="Terry A."/>
            <person name="Yamada T."/>
            <person name="Dunigan D.D."/>
            <person name="Grigoriev I.V."/>
            <person name="Claverie J.M."/>
            <person name="Van Etten J.L."/>
        </authorList>
    </citation>
    <scope>NUCLEOTIDE SEQUENCE [LARGE SCALE GENOMIC DNA]</scope>
    <source>
        <strain evidence="2 3">NC64A</strain>
    </source>
</reference>
<dbReference type="EMBL" id="GL433858">
    <property type="protein sequence ID" value="EFN52071.1"/>
    <property type="molecule type" value="Genomic_DNA"/>
</dbReference>
<dbReference type="InParanoid" id="E1ZQ04"/>
<keyword evidence="3" id="KW-1185">Reference proteome</keyword>
<feature type="region of interest" description="Disordered" evidence="1">
    <location>
        <begin position="58"/>
        <end position="86"/>
    </location>
</feature>
<protein>
    <submittedName>
        <fullName evidence="2">Expressed protein</fullName>
    </submittedName>
</protein>
<dbReference type="GeneID" id="17351508"/>
<proteinExistence type="predicted"/>
<feature type="non-terminal residue" evidence="2">
    <location>
        <position position="86"/>
    </location>
</feature>
<evidence type="ECO:0000313" key="3">
    <source>
        <dbReference type="Proteomes" id="UP000008141"/>
    </source>
</evidence>
<organism evidence="3">
    <name type="scientific">Chlorella variabilis</name>
    <name type="common">Green alga</name>
    <dbReference type="NCBI Taxonomy" id="554065"/>
    <lineage>
        <taxon>Eukaryota</taxon>
        <taxon>Viridiplantae</taxon>
        <taxon>Chlorophyta</taxon>
        <taxon>core chlorophytes</taxon>
        <taxon>Trebouxiophyceae</taxon>
        <taxon>Chlorellales</taxon>
        <taxon>Chlorellaceae</taxon>
        <taxon>Chlorella clade</taxon>
        <taxon>Chlorella</taxon>
    </lineage>
</organism>
<evidence type="ECO:0000313" key="2">
    <source>
        <dbReference type="EMBL" id="EFN52071.1"/>
    </source>
</evidence>
<dbReference type="AlphaFoldDB" id="E1ZQ04"/>
<sequence length="86" mass="9242">MSEAAAPLGAALLGFVYALPHLNRFPGPYRFTTTAALAAETENAFKLLMLKVLPRQQAQPLQPAQPPALLQPQQKPPLQLQPASGQ</sequence>